<gene>
    <name evidence="1" type="ORF">SMD11_1531</name>
</gene>
<dbReference type="Proteomes" id="UP000195755">
    <property type="component" value="Chromosome"/>
</dbReference>
<proteinExistence type="predicted"/>
<dbReference type="EMBL" id="CP021744">
    <property type="protein sequence ID" value="ARZ67192.1"/>
    <property type="molecule type" value="Genomic_DNA"/>
</dbReference>
<evidence type="ECO:0000313" key="1">
    <source>
        <dbReference type="EMBL" id="ARZ67192.1"/>
    </source>
</evidence>
<organism evidence="1 2">
    <name type="scientific">Streptomyces albireticuli</name>
    <dbReference type="NCBI Taxonomy" id="1940"/>
    <lineage>
        <taxon>Bacteria</taxon>
        <taxon>Bacillati</taxon>
        <taxon>Actinomycetota</taxon>
        <taxon>Actinomycetes</taxon>
        <taxon>Kitasatosporales</taxon>
        <taxon>Streptomycetaceae</taxon>
        <taxon>Streptomyces</taxon>
    </lineage>
</organism>
<dbReference type="RefSeq" id="WP_087925684.1">
    <property type="nucleotide sequence ID" value="NZ_CP021744.1"/>
</dbReference>
<evidence type="ECO:0000313" key="2">
    <source>
        <dbReference type="Proteomes" id="UP000195755"/>
    </source>
</evidence>
<dbReference type="KEGG" id="salj:SMD11_1531"/>
<name>A0A1Z2KYS0_9ACTN</name>
<accession>A0A1Z2KYS0</accession>
<dbReference type="AlphaFoldDB" id="A0A1Z2KYS0"/>
<protein>
    <submittedName>
        <fullName evidence="1">Membrane protein</fullName>
    </submittedName>
</protein>
<dbReference type="OrthoDB" id="3620552at2"/>
<sequence length="276" mass="28521">MWVLFLVIAWGAAILTCGRLCLAVAAAAEASAGGAGAGDRARRLTLYETAFLAGGPHRVTDLTLVRMGRERRVLLAPTGWATVVDPVGRDELERSLITAIGPDGQSPVPAVRAAHAAAEAVRALADRLVEAGLAVPGPARTNVSAAVRQVRDACGLVVLTGAAAVLMVPPETHRGQAAAWFALPLLLTSVCLLIARIEIHPYTRWASVAGQELLGRVAPGRPVAAADPAPAAAASASGSVPDDAGFLIALAVRGRKALADPELRAALCGRPRDRRY</sequence>
<reference evidence="1 2" key="1">
    <citation type="submission" date="2017-06" db="EMBL/GenBank/DDBJ databases">
        <title>Streptomyces albireticuli Genome sequencing and assembly.</title>
        <authorList>
            <person name="Wang Y."/>
            <person name="Du B."/>
            <person name="Ding Y."/>
            <person name="Liu H."/>
            <person name="Hou Q."/>
            <person name="Liu K."/>
            <person name="Yao L."/>
            <person name="Wang C."/>
        </authorList>
    </citation>
    <scope>NUCLEOTIDE SEQUENCE [LARGE SCALE GENOMIC DNA]</scope>
    <source>
        <strain evidence="1 2">MDJK11</strain>
    </source>
</reference>
<dbReference type="InterPro" id="IPR026467">
    <property type="entry name" value="Ser/Gly_Cys_C_dom"/>
</dbReference>
<dbReference type="NCBIfam" id="TIGR04222">
    <property type="entry name" value="near_uncomplex"/>
    <property type="match status" value="1"/>
</dbReference>